<sequence>MNFVTIAREAATESWVYSLEHPFIQELQQGPLSKACFRYYLLQNRYYLAALQLVYLAIEKQTEQPTIKQ</sequence>
<dbReference type="GO" id="GO:0050334">
    <property type="term" value="F:thiaminase activity"/>
    <property type="evidence" value="ECO:0007669"/>
    <property type="project" value="UniProtKB-EC"/>
</dbReference>
<dbReference type="InterPro" id="IPR016084">
    <property type="entry name" value="Haem_Oase-like_multi-hlx"/>
</dbReference>
<keyword evidence="11" id="KW-1185">Reference proteome</keyword>
<dbReference type="OrthoDB" id="34166at2"/>
<organism evidence="10 11">
    <name type="scientific">Enterococcus saccharolyticus subsp. saccharolyticus ATCC 43076</name>
    <dbReference type="NCBI Taxonomy" id="1139996"/>
    <lineage>
        <taxon>Bacteria</taxon>
        <taxon>Bacillati</taxon>
        <taxon>Bacillota</taxon>
        <taxon>Bacilli</taxon>
        <taxon>Lactobacillales</taxon>
        <taxon>Enterococcaceae</taxon>
        <taxon>Enterococcus</taxon>
    </lineage>
</organism>
<dbReference type="eggNOG" id="COG0819">
    <property type="taxonomic scope" value="Bacteria"/>
</dbReference>
<dbReference type="EMBL" id="AHYT01000012">
    <property type="protein sequence ID" value="EOT25894.1"/>
    <property type="molecule type" value="Genomic_DNA"/>
</dbReference>
<feature type="domain" description="Thiaminase-2/PQQC" evidence="9">
    <location>
        <begin position="12"/>
        <end position="54"/>
    </location>
</feature>
<reference evidence="10 11" key="1">
    <citation type="submission" date="2013-03" db="EMBL/GenBank/DDBJ databases">
        <title>The Genome Sequence of Enterococcus saccharolyticus ATCC_43076 (Illumina only assembly).</title>
        <authorList>
            <consortium name="The Broad Institute Genomics Platform"/>
            <consortium name="The Broad Institute Genome Sequencing Center for Infectious Disease"/>
            <person name="Earl A."/>
            <person name="Russ C."/>
            <person name="Gilmore M."/>
            <person name="Surin D."/>
            <person name="Walker B."/>
            <person name="Young S."/>
            <person name="Zeng Q."/>
            <person name="Gargeya S."/>
            <person name="Fitzgerald M."/>
            <person name="Haas B."/>
            <person name="Abouelleil A."/>
            <person name="Allen A.W."/>
            <person name="Alvarado L."/>
            <person name="Arachchi H.M."/>
            <person name="Berlin A.M."/>
            <person name="Chapman S.B."/>
            <person name="Gainer-Dewar J."/>
            <person name="Goldberg J."/>
            <person name="Griggs A."/>
            <person name="Gujja S."/>
            <person name="Hansen M."/>
            <person name="Howarth C."/>
            <person name="Imamovic A."/>
            <person name="Ireland A."/>
            <person name="Larimer J."/>
            <person name="McCowan C."/>
            <person name="Murphy C."/>
            <person name="Pearson M."/>
            <person name="Poon T.W."/>
            <person name="Priest M."/>
            <person name="Roberts A."/>
            <person name="Saif S."/>
            <person name="Shea T."/>
            <person name="Sisk P."/>
            <person name="Sykes S."/>
            <person name="Wortman J."/>
            <person name="Nusbaum C."/>
            <person name="Birren B."/>
        </authorList>
    </citation>
    <scope>NUCLEOTIDE SEQUENCE [LARGE SCALE GENOMIC DNA]</scope>
    <source>
        <strain evidence="10 11">ATCC 43076</strain>
    </source>
</reference>
<gene>
    <name evidence="10" type="ORF">OMQ_02364</name>
</gene>
<dbReference type="STRING" id="41997.RV16_GL000088"/>
<dbReference type="UniPathway" id="UPA00060"/>
<comment type="pathway">
    <text evidence="2">Cofactor biosynthesis; thiamine diphosphate biosynthesis.</text>
</comment>
<accession>S0P1Q2</accession>
<comment type="subunit">
    <text evidence="4">Homotetramer.</text>
</comment>
<evidence type="ECO:0000313" key="10">
    <source>
        <dbReference type="EMBL" id="EOT25894.1"/>
    </source>
</evidence>
<proteinExistence type="inferred from homology"/>
<evidence type="ECO:0000259" key="9">
    <source>
        <dbReference type="Pfam" id="PF03070"/>
    </source>
</evidence>
<dbReference type="EC" id="3.5.99.2" evidence="5"/>
<comment type="caution">
    <text evidence="10">The sequence shown here is derived from an EMBL/GenBank/DDBJ whole genome shotgun (WGS) entry which is preliminary data.</text>
</comment>
<name>S0P1Q2_9ENTE</name>
<comment type="similarity">
    <text evidence="3">Belongs to the TenA family.</text>
</comment>
<comment type="catalytic activity">
    <reaction evidence="1">
        <text>4-amino-5-aminomethyl-2-methylpyrimidine + H2O = 4-amino-5-hydroxymethyl-2-methylpyrimidine + NH4(+)</text>
        <dbReference type="Rhea" id="RHEA:31799"/>
        <dbReference type="ChEBI" id="CHEBI:15377"/>
        <dbReference type="ChEBI" id="CHEBI:16892"/>
        <dbReference type="ChEBI" id="CHEBI:28938"/>
        <dbReference type="ChEBI" id="CHEBI:63416"/>
        <dbReference type="EC" id="3.5.99.2"/>
    </reaction>
</comment>
<evidence type="ECO:0000256" key="7">
    <source>
        <dbReference type="ARBA" id="ARBA00022977"/>
    </source>
</evidence>
<dbReference type="Proteomes" id="UP000014136">
    <property type="component" value="Unassembled WGS sequence"/>
</dbReference>
<comment type="catalytic activity">
    <reaction evidence="8">
        <text>thiamine + H2O = 5-(2-hydroxyethyl)-4-methylthiazole + 4-amino-5-hydroxymethyl-2-methylpyrimidine + H(+)</text>
        <dbReference type="Rhea" id="RHEA:17509"/>
        <dbReference type="ChEBI" id="CHEBI:15377"/>
        <dbReference type="ChEBI" id="CHEBI:15378"/>
        <dbReference type="ChEBI" id="CHEBI:16892"/>
        <dbReference type="ChEBI" id="CHEBI:17957"/>
        <dbReference type="ChEBI" id="CHEBI:18385"/>
        <dbReference type="EC" id="3.5.99.2"/>
    </reaction>
</comment>
<dbReference type="SUPFAM" id="SSF48613">
    <property type="entry name" value="Heme oxygenase-like"/>
    <property type="match status" value="1"/>
</dbReference>
<evidence type="ECO:0000256" key="3">
    <source>
        <dbReference type="ARBA" id="ARBA00010264"/>
    </source>
</evidence>
<dbReference type="Pfam" id="PF03070">
    <property type="entry name" value="TENA_THI-4"/>
    <property type="match status" value="1"/>
</dbReference>
<dbReference type="HOGENOM" id="CLU_2769493_0_0_9"/>
<dbReference type="RefSeq" id="WP_016176117.1">
    <property type="nucleotide sequence ID" value="NZ_KE136391.1"/>
</dbReference>
<evidence type="ECO:0000313" key="11">
    <source>
        <dbReference type="Proteomes" id="UP000014136"/>
    </source>
</evidence>
<evidence type="ECO:0000256" key="5">
    <source>
        <dbReference type="ARBA" id="ARBA00012684"/>
    </source>
</evidence>
<evidence type="ECO:0000256" key="1">
    <source>
        <dbReference type="ARBA" id="ARBA00001881"/>
    </source>
</evidence>
<keyword evidence="7" id="KW-0784">Thiamine biosynthesis</keyword>
<dbReference type="PATRIC" id="fig|1139996.3.peg.2320"/>
<dbReference type="AlphaFoldDB" id="S0P1Q2"/>
<dbReference type="InterPro" id="IPR004305">
    <property type="entry name" value="Thiaminase-2/PQQC"/>
</dbReference>
<protein>
    <recommendedName>
        <fullName evidence="6">Aminopyrimidine aminohydrolase</fullName>
        <ecNumber evidence="5">3.5.99.2</ecNumber>
    </recommendedName>
</protein>
<dbReference type="Gene3D" id="1.20.910.10">
    <property type="entry name" value="Heme oxygenase-like"/>
    <property type="match status" value="1"/>
</dbReference>
<evidence type="ECO:0000256" key="2">
    <source>
        <dbReference type="ARBA" id="ARBA00004948"/>
    </source>
</evidence>
<evidence type="ECO:0000256" key="6">
    <source>
        <dbReference type="ARBA" id="ARBA00013647"/>
    </source>
</evidence>
<evidence type="ECO:0000256" key="8">
    <source>
        <dbReference type="ARBA" id="ARBA00048337"/>
    </source>
</evidence>
<dbReference type="GO" id="GO:0009228">
    <property type="term" value="P:thiamine biosynthetic process"/>
    <property type="evidence" value="ECO:0007669"/>
    <property type="project" value="UniProtKB-KW"/>
</dbReference>
<dbReference type="GO" id="GO:0009229">
    <property type="term" value="P:thiamine diphosphate biosynthetic process"/>
    <property type="evidence" value="ECO:0007669"/>
    <property type="project" value="UniProtKB-UniPathway"/>
</dbReference>
<evidence type="ECO:0000256" key="4">
    <source>
        <dbReference type="ARBA" id="ARBA00011881"/>
    </source>
</evidence>